<dbReference type="Pfam" id="PF12682">
    <property type="entry name" value="Flavodoxin_4"/>
    <property type="match status" value="1"/>
</dbReference>
<organism evidence="2 3">
    <name type="scientific">Companilactobacillus mishanensis</name>
    <dbReference type="NCBI Taxonomy" id="2486008"/>
    <lineage>
        <taxon>Bacteria</taxon>
        <taxon>Bacillati</taxon>
        <taxon>Bacillota</taxon>
        <taxon>Bacilli</taxon>
        <taxon>Lactobacillales</taxon>
        <taxon>Lactobacillaceae</taxon>
        <taxon>Companilactobacillus</taxon>
    </lineage>
</organism>
<dbReference type="InterPro" id="IPR008254">
    <property type="entry name" value="Flavodoxin/NO_synth"/>
</dbReference>
<evidence type="ECO:0000313" key="2">
    <source>
        <dbReference type="EMBL" id="MQS53633.1"/>
    </source>
</evidence>
<dbReference type="PANTHER" id="PTHR39201">
    <property type="entry name" value="EXPORTED PROTEIN-RELATED"/>
    <property type="match status" value="1"/>
</dbReference>
<dbReference type="RefSeq" id="WP_153384057.1">
    <property type="nucleotide sequence ID" value="NZ_VDFM01000029.1"/>
</dbReference>
<dbReference type="AlphaFoldDB" id="A0A5P0ZKM4"/>
<proteinExistence type="predicted"/>
<dbReference type="EMBL" id="VDFM01000029">
    <property type="protein sequence ID" value="MQS53633.1"/>
    <property type="molecule type" value="Genomic_DNA"/>
</dbReference>
<protein>
    <recommendedName>
        <fullName evidence="1">Flavodoxin-like domain-containing protein</fullName>
    </recommendedName>
</protein>
<dbReference type="GO" id="GO:0009055">
    <property type="term" value="F:electron transfer activity"/>
    <property type="evidence" value="ECO:0007669"/>
    <property type="project" value="InterPro"/>
</dbReference>
<dbReference type="PROSITE" id="PS50902">
    <property type="entry name" value="FLAVODOXIN_LIKE"/>
    <property type="match status" value="1"/>
</dbReference>
<accession>A0A5P0ZKM4</accession>
<dbReference type="Gene3D" id="3.40.50.360">
    <property type="match status" value="1"/>
</dbReference>
<feature type="domain" description="Flavodoxin-like" evidence="1">
    <location>
        <begin position="4"/>
        <end position="147"/>
    </location>
</feature>
<evidence type="ECO:0000313" key="3">
    <source>
        <dbReference type="Proteomes" id="UP000380386"/>
    </source>
</evidence>
<evidence type="ECO:0000259" key="1">
    <source>
        <dbReference type="PROSITE" id="PS50902"/>
    </source>
</evidence>
<dbReference type="InterPro" id="IPR029039">
    <property type="entry name" value="Flavoprotein-like_sf"/>
</dbReference>
<dbReference type="Proteomes" id="UP000380386">
    <property type="component" value="Unassembled WGS sequence"/>
</dbReference>
<comment type="caution">
    <text evidence="2">The sequence shown here is derived from an EMBL/GenBank/DDBJ whole genome shotgun (WGS) entry which is preliminary data.</text>
</comment>
<dbReference type="GO" id="GO:0010181">
    <property type="term" value="F:FMN binding"/>
    <property type="evidence" value="ECO:0007669"/>
    <property type="project" value="InterPro"/>
</dbReference>
<gene>
    <name evidence="2" type="ORF">FHL02_11550</name>
</gene>
<dbReference type="PANTHER" id="PTHR39201:SF1">
    <property type="entry name" value="FLAVODOXIN-LIKE DOMAIN-CONTAINING PROTEIN"/>
    <property type="match status" value="1"/>
</dbReference>
<dbReference type="InterPro" id="IPR001226">
    <property type="entry name" value="Flavodoxin_CS"/>
</dbReference>
<sequence>MANKIVLYFSRSGNTKKAAEYISKKLGADLVELKTKMDYPEDYDTLVKVAEKQINDDEHPEIATSVDLSEYDTVYLGFPTWYQQPPMIVHSFFDQFDLTGKNLVPFVTSVSSTIADSTSYLKKMCDSEVLREGFTANSFSDIDDFLK</sequence>
<name>A0A5P0ZKM4_9LACO</name>
<reference evidence="2 3" key="1">
    <citation type="journal article" date="2019" name="Syst. Appl. Microbiol.">
        <title>Polyphasic characterization of two novel Lactobacillus spp. isolated from blown salami packages: Description of Lactobacillus halodurans sp. nov. and Lactobacillus salsicarnum sp. nov.</title>
        <authorList>
            <person name="Schuster J.A."/>
            <person name="Klingl A."/>
            <person name="Vogel R.F."/>
            <person name="Ehrmann M.A."/>
        </authorList>
    </citation>
    <scope>NUCLEOTIDE SEQUENCE [LARGE SCALE GENOMIC DNA]</scope>
    <source>
        <strain evidence="2 3">TMW 1.2118</strain>
    </source>
</reference>
<dbReference type="SUPFAM" id="SSF52218">
    <property type="entry name" value="Flavoproteins"/>
    <property type="match status" value="1"/>
</dbReference>
<dbReference type="GO" id="GO:0016651">
    <property type="term" value="F:oxidoreductase activity, acting on NAD(P)H"/>
    <property type="evidence" value="ECO:0007669"/>
    <property type="project" value="UniProtKB-ARBA"/>
</dbReference>
<dbReference type="OrthoDB" id="9806505at2"/>
<dbReference type="PROSITE" id="PS00201">
    <property type="entry name" value="FLAVODOXIN"/>
    <property type="match status" value="1"/>
</dbReference>